<organism evidence="3 4">
    <name type="scientific">Cyphellophora attinorum</name>
    <dbReference type="NCBI Taxonomy" id="1664694"/>
    <lineage>
        <taxon>Eukaryota</taxon>
        <taxon>Fungi</taxon>
        <taxon>Dikarya</taxon>
        <taxon>Ascomycota</taxon>
        <taxon>Pezizomycotina</taxon>
        <taxon>Eurotiomycetes</taxon>
        <taxon>Chaetothyriomycetidae</taxon>
        <taxon>Chaetothyriales</taxon>
        <taxon>Cyphellophoraceae</taxon>
        <taxon>Cyphellophora</taxon>
    </lineage>
</organism>
<dbReference type="RefSeq" id="XP_017994837.1">
    <property type="nucleotide sequence ID" value="XM_018142229.1"/>
</dbReference>
<keyword evidence="4" id="KW-1185">Reference proteome</keyword>
<dbReference type="PANTHER" id="PTHR43201">
    <property type="entry name" value="ACYL-COA SYNTHETASE"/>
    <property type="match status" value="1"/>
</dbReference>
<dbReference type="STRING" id="1664694.A0A0N1HKN3"/>
<dbReference type="Gene3D" id="3.40.50.980">
    <property type="match status" value="1"/>
</dbReference>
<dbReference type="SUPFAM" id="SSF56801">
    <property type="entry name" value="Acetyl-CoA synthetase-like"/>
    <property type="match status" value="1"/>
</dbReference>
<evidence type="ECO:0000313" key="3">
    <source>
        <dbReference type="EMBL" id="KPI34874.1"/>
    </source>
</evidence>
<dbReference type="PANTHER" id="PTHR43201:SF30">
    <property type="entry name" value="AMP-DEPENDENT SYNTHETASE_LIGASE DOMAIN-CONTAINING PROTEIN"/>
    <property type="match status" value="1"/>
</dbReference>
<dbReference type="Proteomes" id="UP000038010">
    <property type="component" value="Unassembled WGS sequence"/>
</dbReference>
<dbReference type="GO" id="GO:0006631">
    <property type="term" value="P:fatty acid metabolic process"/>
    <property type="evidence" value="ECO:0007669"/>
    <property type="project" value="TreeGrafter"/>
</dbReference>
<proteinExistence type="predicted"/>
<evidence type="ECO:0000259" key="1">
    <source>
        <dbReference type="Pfam" id="PF00501"/>
    </source>
</evidence>
<accession>A0A0N1HKN3</accession>
<feature type="domain" description="AMP-dependent synthetase/ligase" evidence="1">
    <location>
        <begin position="30"/>
        <end position="209"/>
    </location>
</feature>
<dbReference type="AlphaFoldDB" id="A0A0N1HKN3"/>
<reference evidence="3 4" key="1">
    <citation type="submission" date="2015-06" db="EMBL/GenBank/DDBJ databases">
        <title>Draft genome of the ant-associated black yeast Phialophora attae CBS 131958.</title>
        <authorList>
            <person name="Moreno L.F."/>
            <person name="Stielow B.J."/>
            <person name="de Hoog S."/>
            <person name="Vicente V.A."/>
            <person name="Weiss V.A."/>
            <person name="de Vries M."/>
            <person name="Cruz L.M."/>
            <person name="Souza E.M."/>
        </authorList>
    </citation>
    <scope>NUCLEOTIDE SEQUENCE [LARGE SCALE GENOMIC DNA]</scope>
    <source>
        <strain evidence="3 4">CBS 131958</strain>
    </source>
</reference>
<feature type="domain" description="AMP-dependent synthetase/ligase" evidence="1">
    <location>
        <begin position="224"/>
        <end position="380"/>
    </location>
</feature>
<dbReference type="InterPro" id="IPR025110">
    <property type="entry name" value="AMP-bd_C"/>
</dbReference>
<evidence type="ECO:0000313" key="4">
    <source>
        <dbReference type="Proteomes" id="UP000038010"/>
    </source>
</evidence>
<dbReference type="GO" id="GO:0031956">
    <property type="term" value="F:medium-chain fatty acid-CoA ligase activity"/>
    <property type="evidence" value="ECO:0007669"/>
    <property type="project" value="TreeGrafter"/>
</dbReference>
<evidence type="ECO:0000259" key="2">
    <source>
        <dbReference type="Pfam" id="PF13193"/>
    </source>
</evidence>
<gene>
    <name evidence="3" type="ORF">AB675_2272</name>
</gene>
<dbReference type="OrthoDB" id="10253115at2759"/>
<protein>
    <submittedName>
        <fullName evidence="3">Putative acyl-CoA synthetase YngI</fullName>
    </submittedName>
</protein>
<dbReference type="Gene3D" id="3.30.300.30">
    <property type="match status" value="1"/>
</dbReference>
<name>A0A0N1HKN3_9EURO</name>
<dbReference type="Gene3D" id="2.30.38.10">
    <property type="entry name" value="Luciferase, Domain 3"/>
    <property type="match status" value="1"/>
</dbReference>
<dbReference type="VEuPathDB" id="FungiDB:AB675_2272"/>
<dbReference type="GeneID" id="28734109"/>
<comment type="caution">
    <text evidence="3">The sequence shown here is derived from an EMBL/GenBank/DDBJ whole genome shotgun (WGS) entry which is preliminary data.</text>
</comment>
<dbReference type="Pfam" id="PF13193">
    <property type="entry name" value="AMP-binding_C"/>
    <property type="match status" value="1"/>
</dbReference>
<dbReference type="Gene3D" id="3.40.50.12780">
    <property type="entry name" value="N-terminal domain of ligase-like"/>
    <property type="match status" value="1"/>
</dbReference>
<feature type="domain" description="AMP-binding enzyme C-terminal" evidence="2">
    <location>
        <begin position="453"/>
        <end position="535"/>
    </location>
</feature>
<dbReference type="InterPro" id="IPR000873">
    <property type="entry name" value="AMP-dep_synth/lig_dom"/>
</dbReference>
<dbReference type="InterPro" id="IPR042099">
    <property type="entry name" value="ANL_N_sf"/>
</dbReference>
<dbReference type="Pfam" id="PF00501">
    <property type="entry name" value="AMP-binding"/>
    <property type="match status" value="2"/>
</dbReference>
<dbReference type="EMBL" id="LFJN01000048">
    <property type="protein sequence ID" value="KPI34874.1"/>
    <property type="molecule type" value="Genomic_DNA"/>
</dbReference>
<sequence length="561" mass="62685">MAAETEKRRPSVVYGPRAPVTLTLTFGQLLDHHAKTRPQSPAVISHVQGRTIDYKELCDRSISLAKAMKGAGIRKGSKVGIISGTRIEYLEVFFATARLGAALILFNYAYTDSELVQLIKSIEPIMIFAPPGFARYDYNKALRKAQDSVASLKHFILFDDIFKKHQSSSLKFENYETFLKSKPAGSWSDDPSISAHDMVNIQFTSGSTGPNLLSRTPIPLIRMIVAISTSTVCGSSLVFPSELFDPTAALLCIEKYKCTALYGVNTMFITEMSAKAFKSTNKSSLKFGIVAGSPMPPEFLRRVMKEFEIPRIYTCWGMTELSSFVTMMHETDPWDKRIHTTGRLFPHFILKIVEPNGTKTLPWGERGEIVVSGYGQMAEYIGNKEKTEEALRYHDEDLEEGGVGGVEGRGSQTLRPWMHTGDEGVLDADGYLVFTGRIKDLIIRGGENIAPLEIEQRLNDMEAIAQASIVGVPDDKYGEAVGAFLELKEGRDKPSDDEIKKWVKDELAYFKAPTWIWWLGDGDVPEEWPKTMSGKVSKPELRKLVEEKLIKKDGKKEKAKL</sequence>
<dbReference type="InterPro" id="IPR045851">
    <property type="entry name" value="AMP-bd_C_sf"/>
</dbReference>